<comment type="caution">
    <text evidence="1">The sequence shown here is derived from an EMBL/GenBank/DDBJ whole genome shotgun (WGS) entry which is preliminary data.</text>
</comment>
<dbReference type="Gramene" id="OE9A101484T1">
    <property type="protein sequence ID" value="OE9A101484C1"/>
    <property type="gene ID" value="OE9A101484"/>
</dbReference>
<dbReference type="Proteomes" id="UP000594638">
    <property type="component" value="Unassembled WGS sequence"/>
</dbReference>
<evidence type="ECO:0000313" key="2">
    <source>
        <dbReference type="Proteomes" id="UP000594638"/>
    </source>
</evidence>
<accession>A0A8S0SWE7</accession>
<organism evidence="1 2">
    <name type="scientific">Olea europaea subsp. europaea</name>
    <dbReference type="NCBI Taxonomy" id="158383"/>
    <lineage>
        <taxon>Eukaryota</taxon>
        <taxon>Viridiplantae</taxon>
        <taxon>Streptophyta</taxon>
        <taxon>Embryophyta</taxon>
        <taxon>Tracheophyta</taxon>
        <taxon>Spermatophyta</taxon>
        <taxon>Magnoliopsida</taxon>
        <taxon>eudicotyledons</taxon>
        <taxon>Gunneridae</taxon>
        <taxon>Pentapetalae</taxon>
        <taxon>asterids</taxon>
        <taxon>lamiids</taxon>
        <taxon>Lamiales</taxon>
        <taxon>Oleaceae</taxon>
        <taxon>Oleeae</taxon>
        <taxon>Olea</taxon>
    </lineage>
</organism>
<protein>
    <submittedName>
        <fullName evidence="1">Uncharacterized protein</fullName>
    </submittedName>
</protein>
<reference evidence="1 2" key="1">
    <citation type="submission" date="2019-12" db="EMBL/GenBank/DDBJ databases">
        <authorList>
            <person name="Alioto T."/>
            <person name="Alioto T."/>
            <person name="Gomez Garrido J."/>
        </authorList>
    </citation>
    <scope>NUCLEOTIDE SEQUENCE [LARGE SCALE GENOMIC DNA]</scope>
</reference>
<name>A0A8S0SWE7_OLEEU</name>
<evidence type="ECO:0000313" key="1">
    <source>
        <dbReference type="EMBL" id="CAA2995982.1"/>
    </source>
</evidence>
<gene>
    <name evidence="1" type="ORF">OLEA9_A101484</name>
</gene>
<sequence length="126" mass="13894">MGFPPMCDIESRSSLKIRAKLDAYSLRWLDTRCCSFARWEDQDVGTERNIVEHAVPHGHGSQGIAVSARDFDCHHIANFDGTIQPLANTGSSLVCLKVPNPSGSSLDPFLACLLWRVLTITIIVAR</sequence>
<dbReference type="EMBL" id="CACTIH010005514">
    <property type="protein sequence ID" value="CAA2995982.1"/>
    <property type="molecule type" value="Genomic_DNA"/>
</dbReference>
<keyword evidence="2" id="KW-1185">Reference proteome</keyword>
<proteinExistence type="predicted"/>
<dbReference type="AlphaFoldDB" id="A0A8S0SWE7"/>